<evidence type="ECO:0000256" key="1">
    <source>
        <dbReference type="ARBA" id="ARBA00022658"/>
    </source>
</evidence>
<dbReference type="Pfam" id="PF03456">
    <property type="entry name" value="uDENN"/>
    <property type="match status" value="1"/>
</dbReference>
<dbReference type="InterPro" id="IPR037516">
    <property type="entry name" value="Tripartite_DENN"/>
</dbReference>
<feature type="domain" description="UDENN" evidence="3">
    <location>
        <begin position="35"/>
        <end position="585"/>
    </location>
</feature>
<evidence type="ECO:0000313" key="5">
    <source>
        <dbReference type="Proteomes" id="UP001497482"/>
    </source>
</evidence>
<dbReference type="Pfam" id="PF02141">
    <property type="entry name" value="DENN"/>
    <property type="match status" value="2"/>
</dbReference>
<dbReference type="Proteomes" id="UP001497482">
    <property type="component" value="Chromosome 1"/>
</dbReference>
<dbReference type="InterPro" id="IPR043153">
    <property type="entry name" value="DENN_C"/>
</dbReference>
<dbReference type="EMBL" id="OZ035823">
    <property type="protein sequence ID" value="CAL1567240.1"/>
    <property type="molecule type" value="Genomic_DNA"/>
</dbReference>
<dbReference type="InterPro" id="IPR001194">
    <property type="entry name" value="cDENN_dom"/>
</dbReference>
<evidence type="ECO:0000256" key="2">
    <source>
        <dbReference type="SAM" id="MobiDB-lite"/>
    </source>
</evidence>
<dbReference type="GO" id="GO:0005085">
    <property type="term" value="F:guanyl-nucleotide exchange factor activity"/>
    <property type="evidence" value="ECO:0007669"/>
    <property type="project" value="UniProtKB-KW"/>
</dbReference>
<dbReference type="Pfam" id="PF03455">
    <property type="entry name" value="dDENN"/>
    <property type="match status" value="1"/>
</dbReference>
<accession>A0AAV2IU85</accession>
<evidence type="ECO:0000313" key="4">
    <source>
        <dbReference type="EMBL" id="CAL1567240.1"/>
    </source>
</evidence>
<dbReference type="SMART" id="SM00800">
    <property type="entry name" value="uDENN"/>
    <property type="match status" value="1"/>
</dbReference>
<dbReference type="Gene3D" id="3.40.50.11500">
    <property type="match status" value="1"/>
</dbReference>
<dbReference type="Gene3D" id="3.30.450.200">
    <property type="match status" value="1"/>
</dbReference>
<dbReference type="GO" id="GO:0031267">
    <property type="term" value="F:small GTPase binding"/>
    <property type="evidence" value="ECO:0007669"/>
    <property type="project" value="InterPro"/>
</dbReference>
<gene>
    <name evidence="4" type="ORF">KC01_LOCUS69</name>
</gene>
<dbReference type="SMART" id="SM00801">
    <property type="entry name" value="dDENN"/>
    <property type="match status" value="1"/>
</dbReference>
<dbReference type="PANTHER" id="PTHR46070:SF3">
    <property type="entry name" value="DENN DOMAIN-CONTAINING PROTEIN 5B"/>
    <property type="match status" value="1"/>
</dbReference>
<keyword evidence="5" id="KW-1185">Reference proteome</keyword>
<dbReference type="PROSITE" id="PS50211">
    <property type="entry name" value="DENN"/>
    <property type="match status" value="1"/>
</dbReference>
<dbReference type="Gene3D" id="6.10.140.1000">
    <property type="match status" value="1"/>
</dbReference>
<organism evidence="4 5">
    <name type="scientific">Knipowitschia caucasica</name>
    <name type="common">Caucasian dwarf goby</name>
    <name type="synonym">Pomatoschistus caucasicus</name>
    <dbReference type="NCBI Taxonomy" id="637954"/>
    <lineage>
        <taxon>Eukaryota</taxon>
        <taxon>Metazoa</taxon>
        <taxon>Chordata</taxon>
        <taxon>Craniata</taxon>
        <taxon>Vertebrata</taxon>
        <taxon>Euteleostomi</taxon>
        <taxon>Actinopterygii</taxon>
        <taxon>Neopterygii</taxon>
        <taxon>Teleostei</taxon>
        <taxon>Neoteleostei</taxon>
        <taxon>Acanthomorphata</taxon>
        <taxon>Gobiaria</taxon>
        <taxon>Gobiiformes</taxon>
        <taxon>Gobioidei</taxon>
        <taxon>Gobiidae</taxon>
        <taxon>Gobiinae</taxon>
        <taxon>Knipowitschia</taxon>
    </lineage>
</organism>
<proteinExistence type="predicted"/>
<dbReference type="SMART" id="SM00799">
    <property type="entry name" value="DENN"/>
    <property type="match status" value="1"/>
</dbReference>
<feature type="region of interest" description="Disordered" evidence="2">
    <location>
        <begin position="120"/>
        <end position="139"/>
    </location>
</feature>
<dbReference type="InterPro" id="IPR005113">
    <property type="entry name" value="uDENN_dom"/>
</dbReference>
<keyword evidence="1" id="KW-0344">Guanine-nucleotide releasing factor</keyword>
<dbReference type="AlphaFoldDB" id="A0AAV2IU85"/>
<dbReference type="InterPro" id="IPR047278">
    <property type="entry name" value="DEN5A/B"/>
</dbReference>
<dbReference type="PANTHER" id="PTHR46070">
    <property type="entry name" value="PINSTRIPE, ISOFORM A"/>
    <property type="match status" value="1"/>
</dbReference>
<dbReference type="InterPro" id="IPR005112">
    <property type="entry name" value="dDENN_dom"/>
</dbReference>
<sequence length="664" mass="75278">MSGRFVDYFAVCGLDPELELDEVRVLQQRLEPNQNEEPQNHTDLLHRTFRSRVLAHFPENVEGNPFDPDAVNMLSVPGGLRFWSQPQAPRFHSFLITREDYSRTYGFVLTFSERVQTQARTQTQTLSRDQGRDQGGDQGPCSSWSLDSLLVSLGEDQVYVCKALVILAPLPFMGVYRNFLWQLHRAVTAETSPPLPLESYIYNLLYEVPLPPPGLSVQVQGVYEPVCVTVGFLQVPLPPPGLSVQVQGVYEPVCVTVGFLQVPLPPPGLSVQVQGVYEPVWCHRPGTAELPLLDFSVSDALLRLGPQQLLQVFSCLLLEHQVLLYSQDPQLLVVVGEVMCSLLFPFQWQHVYVPLLPAALSHFLDAPVPYLMGLQGQDRSQLDLPQEANLCFVDLDNSSVDVPEDFPQFPLQEELILELKDILQRHSAPETSSGPGPPPLDPLSLQDQCNGNVPSEVLDLLQKNQTLQRLEALTRRARVSVTQQEGRGLSGRLQQEKKAAILNTQLREVFAARFVAMFCDYDAFVIHSCSDLHSWLTARENMHNFDKASFLSEQPEHLLPFLARFIETQMFASFIDNKIMSQWNQQEAQLRLFDQRIQTRRLYQQRATTYQLQQAVQAVEQRYQRVAHTAVLPHLLRMRIGQGRFTPGTFPRLQQEVLKAPTTR</sequence>
<evidence type="ECO:0000259" key="3">
    <source>
        <dbReference type="PROSITE" id="PS50211"/>
    </source>
</evidence>
<name>A0AAV2IU85_KNICA</name>
<reference evidence="4 5" key="1">
    <citation type="submission" date="2024-04" db="EMBL/GenBank/DDBJ databases">
        <authorList>
            <person name="Waldvogel A.-M."/>
            <person name="Schoenle A."/>
        </authorList>
    </citation>
    <scope>NUCLEOTIDE SEQUENCE [LARGE SCALE GENOMIC DNA]</scope>
</reference>
<protein>
    <recommendedName>
        <fullName evidence="3">UDENN domain-containing protein</fullName>
    </recommendedName>
</protein>
<feature type="region of interest" description="Disordered" evidence="2">
    <location>
        <begin position="427"/>
        <end position="446"/>
    </location>
</feature>